<dbReference type="InterPro" id="IPR005143">
    <property type="entry name" value="TF_LuxR_autoind-bd_dom"/>
</dbReference>
<dbReference type="InterPro" id="IPR016032">
    <property type="entry name" value="Sig_transdc_resp-reg_C-effctor"/>
</dbReference>
<gene>
    <name evidence="5" type="ORF">CFBP5477_008725</name>
</gene>
<proteinExistence type="predicted"/>
<keyword evidence="1" id="KW-0805">Transcription regulation</keyword>
<dbReference type="GO" id="GO:0006355">
    <property type="term" value="P:regulation of DNA-templated transcription"/>
    <property type="evidence" value="ECO:0007669"/>
    <property type="project" value="InterPro"/>
</dbReference>
<evidence type="ECO:0000256" key="3">
    <source>
        <dbReference type="ARBA" id="ARBA00023163"/>
    </source>
</evidence>
<sequence length="195" mass="21552">MARLAEPELIAFLYPSNIPAALFQNLDECLTDVATQLFMQPPGNFGPVPWDLEEAVAAGNVGDDLAERLRAYGNSMGASFPAIGSSGSPRLIGFSGRRAHLELEEIEKLNLLMIHMHERLNIIGRMQGGQREPLSDLERQVLFLTADGESFETISVRMSLSPRTIQYLVDSICRKMEVATMEHAVAIALRRSLIV</sequence>
<protein>
    <submittedName>
        <fullName evidence="5">LuxR C-terminal-related transcriptional regulator</fullName>
    </submittedName>
</protein>
<feature type="domain" description="HTH luxR-type" evidence="4">
    <location>
        <begin position="127"/>
        <end position="192"/>
    </location>
</feature>
<dbReference type="SUPFAM" id="SSF75516">
    <property type="entry name" value="Pheromone-binding domain of LuxR-like quorum-sensing transcription factors"/>
    <property type="match status" value="1"/>
</dbReference>
<dbReference type="Pfam" id="PF00196">
    <property type="entry name" value="GerE"/>
    <property type="match status" value="1"/>
</dbReference>
<dbReference type="InterPro" id="IPR036388">
    <property type="entry name" value="WH-like_DNA-bd_sf"/>
</dbReference>
<dbReference type="EMBL" id="CP124733">
    <property type="protein sequence ID" value="WHA39936.1"/>
    <property type="molecule type" value="Genomic_DNA"/>
</dbReference>
<dbReference type="PANTHER" id="PTHR44688">
    <property type="entry name" value="DNA-BINDING TRANSCRIPTIONAL ACTIVATOR DEVR_DOSR"/>
    <property type="match status" value="1"/>
</dbReference>
<evidence type="ECO:0000256" key="2">
    <source>
        <dbReference type="ARBA" id="ARBA00023125"/>
    </source>
</evidence>
<dbReference type="Gene3D" id="1.10.10.10">
    <property type="entry name" value="Winged helix-like DNA-binding domain superfamily/Winged helix DNA-binding domain"/>
    <property type="match status" value="1"/>
</dbReference>
<keyword evidence="2" id="KW-0238">DNA-binding</keyword>
<evidence type="ECO:0000313" key="5">
    <source>
        <dbReference type="EMBL" id="WHA39936.1"/>
    </source>
</evidence>
<dbReference type="CDD" id="cd06170">
    <property type="entry name" value="LuxR_C_like"/>
    <property type="match status" value="1"/>
</dbReference>
<dbReference type="InterPro" id="IPR036693">
    <property type="entry name" value="TF_LuxR_autoind-bd_dom_sf"/>
</dbReference>
<dbReference type="PROSITE" id="PS50043">
    <property type="entry name" value="HTH_LUXR_2"/>
    <property type="match status" value="1"/>
</dbReference>
<evidence type="ECO:0000313" key="6">
    <source>
        <dbReference type="Proteomes" id="UP000298664"/>
    </source>
</evidence>
<dbReference type="PRINTS" id="PR00038">
    <property type="entry name" value="HTHLUXR"/>
</dbReference>
<name>A0AAF0H902_9HYPH</name>
<accession>A0AAF0H902</accession>
<dbReference type="GO" id="GO:0003677">
    <property type="term" value="F:DNA binding"/>
    <property type="evidence" value="ECO:0007669"/>
    <property type="project" value="UniProtKB-KW"/>
</dbReference>
<keyword evidence="3" id="KW-0804">Transcription</keyword>
<dbReference type="RefSeq" id="WP_137394451.1">
    <property type="nucleotide sequence ID" value="NZ_CP124733.1"/>
</dbReference>
<organism evidence="5 6">
    <name type="scientific">Agrobacterium larrymoorei</name>
    <dbReference type="NCBI Taxonomy" id="160699"/>
    <lineage>
        <taxon>Bacteria</taxon>
        <taxon>Pseudomonadati</taxon>
        <taxon>Pseudomonadota</taxon>
        <taxon>Alphaproteobacteria</taxon>
        <taxon>Hyphomicrobiales</taxon>
        <taxon>Rhizobiaceae</taxon>
        <taxon>Rhizobium/Agrobacterium group</taxon>
        <taxon>Agrobacterium</taxon>
    </lineage>
</organism>
<dbReference type="Proteomes" id="UP000298664">
    <property type="component" value="Chromosome Circular"/>
</dbReference>
<evidence type="ECO:0000259" key="4">
    <source>
        <dbReference type="PROSITE" id="PS50043"/>
    </source>
</evidence>
<dbReference type="SUPFAM" id="SSF46894">
    <property type="entry name" value="C-terminal effector domain of the bipartite response regulators"/>
    <property type="match status" value="1"/>
</dbReference>
<dbReference type="SMART" id="SM00421">
    <property type="entry name" value="HTH_LUXR"/>
    <property type="match status" value="1"/>
</dbReference>
<dbReference type="PANTHER" id="PTHR44688:SF16">
    <property type="entry name" value="DNA-BINDING TRANSCRIPTIONAL ACTIVATOR DEVR_DOSR"/>
    <property type="match status" value="1"/>
</dbReference>
<reference evidence="5" key="1">
    <citation type="submission" date="2023-05" db="EMBL/GenBank/DDBJ databases">
        <title>Complete genome sequence of Agrobacterium larrymoorei CFBP5477.</title>
        <authorList>
            <person name="Yen H.-C."/>
            <person name="Chou L."/>
            <person name="Lin Y.-C."/>
            <person name="Lai E.-M."/>
            <person name="Kuo C.-H."/>
        </authorList>
    </citation>
    <scope>NUCLEOTIDE SEQUENCE</scope>
    <source>
        <strain evidence="5">CFBP5477</strain>
    </source>
</reference>
<dbReference type="InterPro" id="IPR000792">
    <property type="entry name" value="Tscrpt_reg_LuxR_C"/>
</dbReference>
<dbReference type="Gene3D" id="3.30.450.80">
    <property type="entry name" value="Transcription factor LuxR-like, autoinducer-binding domain"/>
    <property type="match status" value="1"/>
</dbReference>
<evidence type="ECO:0000256" key="1">
    <source>
        <dbReference type="ARBA" id="ARBA00023015"/>
    </source>
</evidence>
<dbReference type="Pfam" id="PF03472">
    <property type="entry name" value="Autoind_bind"/>
    <property type="match status" value="1"/>
</dbReference>
<dbReference type="AlphaFoldDB" id="A0AAF0H902"/>